<dbReference type="PANTHER" id="PTHR47657">
    <property type="entry name" value="STEROL REGULATORY ELEMENT-BINDING PROTEIN ECM22"/>
    <property type="match status" value="1"/>
</dbReference>
<sequence>MWQTAPGTAISICTQGARVGAADLELINMYCSITSRSMPFANVRDQPWQSHTFDISCQNPYLYHITLAMAAAHQRHLRECSAPSTIETDHLCKAISLYRTVISTPDPSGFPISTSADVRAVFAASTLLVAYLWCCPQDDIYTNVSVLTGSKYLVRAFWARPEFGTIYHSMAIHHPYWADIYTSFEIGEYRIPALEMLFPGRDIYLQENILVSAEAPLVDQTQVTDIGSVTRLAVVITVISSRRKIERRIFSMLVKIVFAWVAACNPVFSIRVKQKEPKAYMLAAYYFVVVWKVARLARRYENEPSSNADEEFIIGDDPSRTWWLTPGPRSLCKKIVDELGAELEEWLGWVKDTINELEGE</sequence>
<keyword evidence="2" id="KW-1185">Reference proteome</keyword>
<dbReference type="PANTHER" id="PTHR47657:SF14">
    <property type="entry name" value="ZN(2)-C6 FUNGAL-TYPE DOMAIN-CONTAINING PROTEIN"/>
    <property type="match status" value="1"/>
</dbReference>
<protein>
    <submittedName>
        <fullName evidence="1">Uncharacterized protein</fullName>
    </submittedName>
</protein>
<dbReference type="EMBL" id="JAVHJO010000007">
    <property type="protein sequence ID" value="KAK6538838.1"/>
    <property type="molecule type" value="Genomic_DNA"/>
</dbReference>
<dbReference type="GO" id="GO:0000981">
    <property type="term" value="F:DNA-binding transcription factor activity, RNA polymerase II-specific"/>
    <property type="evidence" value="ECO:0007669"/>
    <property type="project" value="TreeGrafter"/>
</dbReference>
<proteinExistence type="predicted"/>
<evidence type="ECO:0000313" key="1">
    <source>
        <dbReference type="EMBL" id="KAK6538838.1"/>
    </source>
</evidence>
<comment type="caution">
    <text evidence="1">The sequence shown here is derived from an EMBL/GenBank/DDBJ whole genome shotgun (WGS) entry which is preliminary data.</text>
</comment>
<accession>A0AAV9X9S2</accession>
<reference evidence="1 2" key="1">
    <citation type="submission" date="2019-10" db="EMBL/GenBank/DDBJ databases">
        <authorList>
            <person name="Palmer J.M."/>
        </authorList>
    </citation>
    <scope>NUCLEOTIDE SEQUENCE [LARGE SCALE GENOMIC DNA]</scope>
    <source>
        <strain evidence="1 2">TWF694</strain>
    </source>
</reference>
<evidence type="ECO:0000313" key="2">
    <source>
        <dbReference type="Proteomes" id="UP001365542"/>
    </source>
</evidence>
<gene>
    <name evidence="1" type="ORF">TWF694_010403</name>
</gene>
<organism evidence="1 2">
    <name type="scientific">Orbilia ellipsospora</name>
    <dbReference type="NCBI Taxonomy" id="2528407"/>
    <lineage>
        <taxon>Eukaryota</taxon>
        <taxon>Fungi</taxon>
        <taxon>Dikarya</taxon>
        <taxon>Ascomycota</taxon>
        <taxon>Pezizomycotina</taxon>
        <taxon>Orbiliomycetes</taxon>
        <taxon>Orbiliales</taxon>
        <taxon>Orbiliaceae</taxon>
        <taxon>Orbilia</taxon>
    </lineage>
</organism>
<dbReference type="Proteomes" id="UP001365542">
    <property type="component" value="Unassembled WGS sequence"/>
</dbReference>
<dbReference type="InterPro" id="IPR052400">
    <property type="entry name" value="Zn2-C6_fungal_TF"/>
</dbReference>
<dbReference type="AlphaFoldDB" id="A0AAV9X9S2"/>
<name>A0AAV9X9S2_9PEZI</name>